<dbReference type="InterPro" id="IPR051202">
    <property type="entry name" value="Peptidase_C40"/>
</dbReference>
<dbReference type="Gene3D" id="1.10.101.10">
    <property type="entry name" value="PGBD-like superfamily/PGBD"/>
    <property type="match status" value="1"/>
</dbReference>
<protein>
    <submittedName>
        <fullName evidence="6">C40 family peptidase</fullName>
    </submittedName>
</protein>
<sequence>MNSKAAKIVLTVMLLIGVEQLASPHIHHIHASTVILNVGASGQQVSMLQADLQQLGYYTYPTITGYYGSITQTAVARFQADYLLRADGIAGPFTLDAIHHSLVKQQLVRETYSYTGTPYVWGGSSPSTGFDCSGFVYFMFTTFGIPQARTTSANLYTQGIAINKSLLRPGDLVFFKSINTGMINHVGFYIGNGSFISAISSKGIYVQPLDNSYWGPRYAGARRLY</sequence>
<evidence type="ECO:0000256" key="1">
    <source>
        <dbReference type="ARBA" id="ARBA00007074"/>
    </source>
</evidence>
<keyword evidence="4" id="KW-0788">Thiol protease</keyword>
<dbReference type="InterPro" id="IPR036366">
    <property type="entry name" value="PGBDSf"/>
</dbReference>
<organism evidence="6 7">
    <name type="scientific">Paenibacillus solisilvae</name>
    <dbReference type="NCBI Taxonomy" id="2486751"/>
    <lineage>
        <taxon>Bacteria</taxon>
        <taxon>Bacillati</taxon>
        <taxon>Bacillota</taxon>
        <taxon>Bacilli</taxon>
        <taxon>Bacillales</taxon>
        <taxon>Paenibacillaceae</taxon>
        <taxon>Paenibacillus</taxon>
    </lineage>
</organism>
<dbReference type="Pfam" id="PF01471">
    <property type="entry name" value="PG_binding_1"/>
    <property type="match status" value="1"/>
</dbReference>
<dbReference type="SUPFAM" id="SSF54001">
    <property type="entry name" value="Cysteine proteinases"/>
    <property type="match status" value="1"/>
</dbReference>
<dbReference type="Pfam" id="PF00877">
    <property type="entry name" value="NLPC_P60"/>
    <property type="match status" value="1"/>
</dbReference>
<dbReference type="PROSITE" id="PS51935">
    <property type="entry name" value="NLPC_P60"/>
    <property type="match status" value="1"/>
</dbReference>
<gene>
    <name evidence="6" type="ORF">ACFPYJ_25225</name>
</gene>
<dbReference type="Gene3D" id="3.90.1720.10">
    <property type="entry name" value="endopeptidase domain like (from Nostoc punctiforme)"/>
    <property type="match status" value="1"/>
</dbReference>
<keyword evidence="7" id="KW-1185">Reference proteome</keyword>
<evidence type="ECO:0000313" key="6">
    <source>
        <dbReference type="EMBL" id="MFC5652355.1"/>
    </source>
</evidence>
<evidence type="ECO:0000256" key="4">
    <source>
        <dbReference type="ARBA" id="ARBA00022807"/>
    </source>
</evidence>
<proteinExistence type="inferred from homology"/>
<dbReference type="InterPro" id="IPR036365">
    <property type="entry name" value="PGBD-like_sf"/>
</dbReference>
<comment type="caution">
    <text evidence="6">The sequence shown here is derived from an EMBL/GenBank/DDBJ whole genome shotgun (WGS) entry which is preliminary data.</text>
</comment>
<dbReference type="InterPro" id="IPR000064">
    <property type="entry name" value="NLP_P60_dom"/>
</dbReference>
<dbReference type="RefSeq" id="WP_379190993.1">
    <property type="nucleotide sequence ID" value="NZ_JBHSOW010000096.1"/>
</dbReference>
<reference evidence="7" key="1">
    <citation type="journal article" date="2019" name="Int. J. Syst. Evol. Microbiol.">
        <title>The Global Catalogue of Microorganisms (GCM) 10K type strain sequencing project: providing services to taxonomists for standard genome sequencing and annotation.</title>
        <authorList>
            <consortium name="The Broad Institute Genomics Platform"/>
            <consortium name="The Broad Institute Genome Sequencing Center for Infectious Disease"/>
            <person name="Wu L."/>
            <person name="Ma J."/>
        </authorList>
    </citation>
    <scope>NUCLEOTIDE SEQUENCE [LARGE SCALE GENOMIC DNA]</scope>
    <source>
        <strain evidence="7">CGMCC 1.3240</strain>
    </source>
</reference>
<keyword evidence="3" id="KW-0378">Hydrolase</keyword>
<dbReference type="InterPro" id="IPR002477">
    <property type="entry name" value="Peptidoglycan-bd-like"/>
</dbReference>
<dbReference type="PANTHER" id="PTHR47053">
    <property type="entry name" value="MUREIN DD-ENDOPEPTIDASE MEPH-RELATED"/>
    <property type="match status" value="1"/>
</dbReference>
<evidence type="ECO:0000313" key="7">
    <source>
        <dbReference type="Proteomes" id="UP001596047"/>
    </source>
</evidence>
<name>A0ABW0W3B9_9BACL</name>
<evidence type="ECO:0000256" key="2">
    <source>
        <dbReference type="ARBA" id="ARBA00022670"/>
    </source>
</evidence>
<evidence type="ECO:0000259" key="5">
    <source>
        <dbReference type="PROSITE" id="PS51935"/>
    </source>
</evidence>
<comment type="similarity">
    <text evidence="1">Belongs to the peptidase C40 family.</text>
</comment>
<evidence type="ECO:0000256" key="3">
    <source>
        <dbReference type="ARBA" id="ARBA00022801"/>
    </source>
</evidence>
<dbReference type="Proteomes" id="UP001596047">
    <property type="component" value="Unassembled WGS sequence"/>
</dbReference>
<feature type="domain" description="NlpC/P60" evidence="5">
    <location>
        <begin position="101"/>
        <end position="225"/>
    </location>
</feature>
<dbReference type="SUPFAM" id="SSF47090">
    <property type="entry name" value="PGBD-like"/>
    <property type="match status" value="1"/>
</dbReference>
<accession>A0ABW0W3B9</accession>
<dbReference type="InterPro" id="IPR038765">
    <property type="entry name" value="Papain-like_cys_pep_sf"/>
</dbReference>
<dbReference type="EMBL" id="JBHSOW010000096">
    <property type="protein sequence ID" value="MFC5652355.1"/>
    <property type="molecule type" value="Genomic_DNA"/>
</dbReference>
<keyword evidence="2" id="KW-0645">Protease</keyword>
<dbReference type="PANTHER" id="PTHR47053:SF1">
    <property type="entry name" value="MUREIN DD-ENDOPEPTIDASE MEPH-RELATED"/>
    <property type="match status" value="1"/>
</dbReference>